<dbReference type="Gene3D" id="6.10.340.10">
    <property type="match status" value="1"/>
</dbReference>
<dbReference type="SUPFAM" id="SSF47384">
    <property type="entry name" value="Homodimeric domain of signal transducing histidine kinase"/>
    <property type="match status" value="1"/>
</dbReference>
<keyword evidence="9" id="KW-0472">Membrane</keyword>
<sequence>MKLKHRLSLYSIVIFSIIIVIVSTAVYFSFYNQMEKKELQSLENKTLLAAVYYLEQDELPALEHENIKSQLLKTISRKNIVVYDESNKKFSGDMYFDKNISSTFIESVRQKRNDFITTELYFYNGIYYNDNQGDFVVITREPKNEFNDQMQSLLHILILVSVGGLIFIYFFSQYLGYIAYQPIIKIIDQIKERDTNNFNQPLALNKPYAEIEDLITTYNHFIDKIGQTFTVQKNFIDYVSHELRTPITALLGTLEVTNNKKRTLEEHEKTINQLKQYTNDLQETLDQMMLLSGAKTRFEFEPVRIDEVVWQVIENAVLYHNATIDVDLQVTNDALLTVQGNEKMLELALNNLVGNAIKYSNNQLIKIVFYEEDNRLCLSISDQGIGIPEIDLQQIKQNFYRGHNTQQFQGKGIGLSIANIILNLHNIKLQLSANQPKGTTVKLVF</sequence>
<evidence type="ECO:0000256" key="2">
    <source>
        <dbReference type="ARBA" id="ARBA00012438"/>
    </source>
</evidence>
<keyword evidence="7 9" id="KW-1133">Transmembrane helix</keyword>
<comment type="catalytic activity">
    <reaction evidence="1">
        <text>ATP + protein L-histidine = ADP + protein N-phospho-L-histidine.</text>
        <dbReference type="EC" id="2.7.13.3"/>
    </reaction>
</comment>
<evidence type="ECO:0000256" key="5">
    <source>
        <dbReference type="ARBA" id="ARBA00022692"/>
    </source>
</evidence>
<evidence type="ECO:0000256" key="4">
    <source>
        <dbReference type="ARBA" id="ARBA00022679"/>
    </source>
</evidence>
<evidence type="ECO:0000313" key="11">
    <source>
        <dbReference type="EMBL" id="SFO31552.1"/>
    </source>
</evidence>
<dbReference type="InterPro" id="IPR036097">
    <property type="entry name" value="HisK_dim/P_sf"/>
</dbReference>
<accession>A0A1I5G6S9</accession>
<dbReference type="CDD" id="cd00075">
    <property type="entry name" value="HATPase"/>
    <property type="match status" value="1"/>
</dbReference>
<keyword evidence="4" id="KW-0808">Transferase</keyword>
<keyword evidence="12" id="KW-1185">Reference proteome</keyword>
<dbReference type="Proteomes" id="UP000199036">
    <property type="component" value="Unassembled WGS sequence"/>
</dbReference>
<dbReference type="SMART" id="SM00388">
    <property type="entry name" value="HisKA"/>
    <property type="match status" value="1"/>
</dbReference>
<feature type="transmembrane region" description="Helical" evidence="9">
    <location>
        <begin position="152"/>
        <end position="171"/>
    </location>
</feature>
<proteinExistence type="predicted"/>
<evidence type="ECO:0000313" key="12">
    <source>
        <dbReference type="Proteomes" id="UP000199036"/>
    </source>
</evidence>
<dbReference type="InterPro" id="IPR005467">
    <property type="entry name" value="His_kinase_dom"/>
</dbReference>
<dbReference type="EC" id="2.7.13.3" evidence="2"/>
<dbReference type="InterPro" id="IPR003661">
    <property type="entry name" value="HisK_dim/P_dom"/>
</dbReference>
<dbReference type="InterPro" id="IPR050428">
    <property type="entry name" value="TCS_sensor_his_kinase"/>
</dbReference>
<dbReference type="InterPro" id="IPR003594">
    <property type="entry name" value="HATPase_dom"/>
</dbReference>
<organism evidence="11 12">
    <name type="scientific">Paenimyroides ummariense</name>
    <dbReference type="NCBI Taxonomy" id="913024"/>
    <lineage>
        <taxon>Bacteria</taxon>
        <taxon>Pseudomonadati</taxon>
        <taxon>Bacteroidota</taxon>
        <taxon>Flavobacteriia</taxon>
        <taxon>Flavobacteriales</taxon>
        <taxon>Flavobacteriaceae</taxon>
        <taxon>Paenimyroides</taxon>
    </lineage>
</organism>
<keyword evidence="5 9" id="KW-0812">Transmembrane</keyword>
<evidence type="ECO:0000256" key="6">
    <source>
        <dbReference type="ARBA" id="ARBA00022777"/>
    </source>
</evidence>
<name>A0A1I5G6S9_9FLAO</name>
<dbReference type="RefSeq" id="WP_245758516.1">
    <property type="nucleotide sequence ID" value="NZ_FOVI01000036.1"/>
</dbReference>
<keyword evidence="8" id="KW-0175">Coiled coil</keyword>
<feature type="coiled-coil region" evidence="8">
    <location>
        <begin position="257"/>
        <end position="287"/>
    </location>
</feature>
<dbReference type="PANTHER" id="PTHR45436:SF5">
    <property type="entry name" value="SENSOR HISTIDINE KINASE TRCS"/>
    <property type="match status" value="1"/>
</dbReference>
<dbReference type="EMBL" id="FOVI01000036">
    <property type="protein sequence ID" value="SFO31552.1"/>
    <property type="molecule type" value="Genomic_DNA"/>
</dbReference>
<dbReference type="SMART" id="SM00387">
    <property type="entry name" value="HATPase_c"/>
    <property type="match status" value="1"/>
</dbReference>
<dbReference type="Gene3D" id="1.10.287.130">
    <property type="match status" value="1"/>
</dbReference>
<dbReference type="CDD" id="cd00082">
    <property type="entry name" value="HisKA"/>
    <property type="match status" value="1"/>
</dbReference>
<evidence type="ECO:0000256" key="8">
    <source>
        <dbReference type="SAM" id="Coils"/>
    </source>
</evidence>
<dbReference type="GO" id="GO:0000155">
    <property type="term" value="F:phosphorelay sensor kinase activity"/>
    <property type="evidence" value="ECO:0007669"/>
    <property type="project" value="InterPro"/>
</dbReference>
<dbReference type="PROSITE" id="PS50109">
    <property type="entry name" value="HIS_KIN"/>
    <property type="match status" value="1"/>
</dbReference>
<dbReference type="PANTHER" id="PTHR45436">
    <property type="entry name" value="SENSOR HISTIDINE KINASE YKOH"/>
    <property type="match status" value="1"/>
</dbReference>
<dbReference type="STRING" id="913024.SAMN05421741_1369"/>
<keyword evidence="6 11" id="KW-0418">Kinase</keyword>
<dbReference type="Pfam" id="PF00512">
    <property type="entry name" value="HisKA"/>
    <property type="match status" value="1"/>
</dbReference>
<evidence type="ECO:0000259" key="10">
    <source>
        <dbReference type="PROSITE" id="PS50109"/>
    </source>
</evidence>
<protein>
    <recommendedName>
        <fullName evidence="2">histidine kinase</fullName>
        <ecNumber evidence="2">2.7.13.3</ecNumber>
    </recommendedName>
</protein>
<evidence type="ECO:0000256" key="9">
    <source>
        <dbReference type="SAM" id="Phobius"/>
    </source>
</evidence>
<evidence type="ECO:0000256" key="1">
    <source>
        <dbReference type="ARBA" id="ARBA00000085"/>
    </source>
</evidence>
<dbReference type="SUPFAM" id="SSF55874">
    <property type="entry name" value="ATPase domain of HSP90 chaperone/DNA topoisomerase II/histidine kinase"/>
    <property type="match status" value="1"/>
</dbReference>
<dbReference type="GO" id="GO:0005886">
    <property type="term" value="C:plasma membrane"/>
    <property type="evidence" value="ECO:0007669"/>
    <property type="project" value="TreeGrafter"/>
</dbReference>
<dbReference type="AlphaFoldDB" id="A0A1I5G6S9"/>
<dbReference type="InterPro" id="IPR036890">
    <property type="entry name" value="HATPase_C_sf"/>
</dbReference>
<dbReference type="Gene3D" id="3.30.565.10">
    <property type="entry name" value="Histidine kinase-like ATPase, C-terminal domain"/>
    <property type="match status" value="1"/>
</dbReference>
<keyword evidence="3" id="KW-0597">Phosphoprotein</keyword>
<evidence type="ECO:0000256" key="7">
    <source>
        <dbReference type="ARBA" id="ARBA00022989"/>
    </source>
</evidence>
<gene>
    <name evidence="11" type="ORF">SAMN05421741_1369</name>
</gene>
<feature type="transmembrane region" description="Helical" evidence="9">
    <location>
        <begin position="7"/>
        <end position="30"/>
    </location>
</feature>
<feature type="domain" description="Histidine kinase" evidence="10">
    <location>
        <begin position="238"/>
        <end position="445"/>
    </location>
</feature>
<dbReference type="Pfam" id="PF02518">
    <property type="entry name" value="HATPase_c"/>
    <property type="match status" value="1"/>
</dbReference>
<reference evidence="12" key="1">
    <citation type="submission" date="2016-10" db="EMBL/GenBank/DDBJ databases">
        <authorList>
            <person name="Varghese N."/>
            <person name="Submissions S."/>
        </authorList>
    </citation>
    <scope>NUCLEOTIDE SEQUENCE [LARGE SCALE GENOMIC DNA]</scope>
    <source>
        <strain evidence="12">DS-12</strain>
    </source>
</reference>
<evidence type="ECO:0000256" key="3">
    <source>
        <dbReference type="ARBA" id="ARBA00022553"/>
    </source>
</evidence>